<name>A0AAE9JAH0_CAEBR</name>
<dbReference type="Proteomes" id="UP000829354">
    <property type="component" value="Chromosome III"/>
</dbReference>
<organism evidence="1 2">
    <name type="scientific">Caenorhabditis briggsae</name>
    <dbReference type="NCBI Taxonomy" id="6238"/>
    <lineage>
        <taxon>Eukaryota</taxon>
        <taxon>Metazoa</taxon>
        <taxon>Ecdysozoa</taxon>
        <taxon>Nematoda</taxon>
        <taxon>Chromadorea</taxon>
        <taxon>Rhabditida</taxon>
        <taxon>Rhabditina</taxon>
        <taxon>Rhabditomorpha</taxon>
        <taxon>Rhabditoidea</taxon>
        <taxon>Rhabditidae</taxon>
        <taxon>Peloderinae</taxon>
        <taxon>Caenorhabditis</taxon>
    </lineage>
</organism>
<evidence type="ECO:0000313" key="1">
    <source>
        <dbReference type="EMBL" id="UMM23208.1"/>
    </source>
</evidence>
<dbReference type="AlphaFoldDB" id="A0AAE9JAH0"/>
<keyword evidence="2" id="KW-1185">Reference proteome</keyword>
<proteinExistence type="predicted"/>
<protein>
    <submittedName>
        <fullName evidence="1">Uncharacterized protein</fullName>
    </submittedName>
</protein>
<accession>A0AAE9JAH0</accession>
<reference evidence="1 2" key="1">
    <citation type="submission" date="2022-04" db="EMBL/GenBank/DDBJ databases">
        <title>Chromosome-level reference genomes for two strains of Caenorhabditis briggsae: an improved platform for comparative genomics.</title>
        <authorList>
            <person name="Stevens L."/>
            <person name="Andersen E."/>
        </authorList>
    </citation>
    <scope>NUCLEOTIDE SEQUENCE [LARGE SCALE GENOMIC DNA]</scope>
    <source>
        <strain evidence="1">VX34</strain>
        <tissue evidence="1">Whole-organism</tissue>
    </source>
</reference>
<evidence type="ECO:0000313" key="2">
    <source>
        <dbReference type="Proteomes" id="UP000829354"/>
    </source>
</evidence>
<dbReference type="EMBL" id="CP092622">
    <property type="protein sequence ID" value="UMM23208.1"/>
    <property type="molecule type" value="Genomic_DNA"/>
</dbReference>
<gene>
    <name evidence="1" type="ORF">L5515_004039</name>
</gene>
<sequence>MGCTTEGCPTPTVSMNACLPLPSFPLTIIDDARRRRERRAGKRAEFCMNRGRELEDEGREHRTERDGTATLGAMSTPFQSINHRVMICLERDPSSR</sequence>